<name>A0A8H6SAZ8_9AGAR</name>
<keyword evidence="5" id="KW-1185">Reference proteome</keyword>
<evidence type="ECO:0000313" key="4">
    <source>
        <dbReference type="EMBL" id="KAF7295440.1"/>
    </source>
</evidence>
<feature type="domain" description="Ricin B lectin" evidence="3">
    <location>
        <begin position="258"/>
        <end position="403"/>
    </location>
</feature>
<proteinExistence type="predicted"/>
<dbReference type="RefSeq" id="XP_037216803.1">
    <property type="nucleotide sequence ID" value="XM_037367409.1"/>
</dbReference>
<dbReference type="InterPro" id="IPR000772">
    <property type="entry name" value="Ricin_B_lectin"/>
</dbReference>
<dbReference type="InterPro" id="IPR035992">
    <property type="entry name" value="Ricin_B-like_lectins"/>
</dbReference>
<dbReference type="SUPFAM" id="SSF50370">
    <property type="entry name" value="Ricin B-like lectins"/>
    <property type="match status" value="2"/>
</dbReference>
<feature type="compositionally biased region" description="Pro residues" evidence="1">
    <location>
        <begin position="201"/>
        <end position="213"/>
    </location>
</feature>
<evidence type="ECO:0000256" key="2">
    <source>
        <dbReference type="SAM" id="SignalP"/>
    </source>
</evidence>
<dbReference type="AlphaFoldDB" id="A0A8H6SAZ8"/>
<dbReference type="Gene3D" id="2.80.10.50">
    <property type="match status" value="2"/>
</dbReference>
<dbReference type="CDD" id="cd00161">
    <property type="entry name" value="beta-trefoil_Ricin-like"/>
    <property type="match status" value="1"/>
</dbReference>
<keyword evidence="2" id="KW-0732">Signal</keyword>
<dbReference type="EMBL" id="JACAZF010000009">
    <property type="protein sequence ID" value="KAF7295440.1"/>
    <property type="molecule type" value="Genomic_DNA"/>
</dbReference>
<feature type="chain" id="PRO_5034695260" description="Ricin B lectin domain-containing protein" evidence="2">
    <location>
        <begin position="19"/>
        <end position="403"/>
    </location>
</feature>
<feature type="region of interest" description="Disordered" evidence="1">
    <location>
        <begin position="197"/>
        <end position="232"/>
    </location>
</feature>
<feature type="domain" description="Ricin B lectin" evidence="3">
    <location>
        <begin position="46"/>
        <end position="195"/>
    </location>
</feature>
<sequence>MRTSSTLLALLSAGSALAVPIMKRAKLDPAATAEAHQRDNTATRAFTAVPIKASNGLCWSVDPESGDFRSNLTPVTLVECNGSPNQKWDVITEGKHTNTPGKAIVVSSLTNACLNFDSRRPAGNQVLLFSCGGRADGGGEITDSQQFNFRGVAGAFPLSQGNGNNGVCITAKNGRLDQSSCNPATASGDQLFTIGEAGAAAPPPAAPPAPAPPANNNQDKPTSTPSSPAPATTLTINKLDEAGTAEAQKKDNGAVRAATAVPIKSADGKCLRATSGTGDFRNNLVPVEIVDCDGSATQQWDVITSGAHNNVPGTALIVNTVIGACLNLDERRRPGNQVLLFSCGGRADGGGEVTNSQLFKFDGKKAGIPLAPTNQANTCLFNNNGRLDQQDCNNSGSQLFTIG</sequence>
<feature type="compositionally biased region" description="Low complexity" evidence="1">
    <location>
        <begin position="221"/>
        <end position="232"/>
    </location>
</feature>
<evidence type="ECO:0000259" key="3">
    <source>
        <dbReference type="SMART" id="SM00458"/>
    </source>
</evidence>
<protein>
    <recommendedName>
        <fullName evidence="3">Ricin B lectin domain-containing protein</fullName>
    </recommendedName>
</protein>
<dbReference type="PROSITE" id="PS50231">
    <property type="entry name" value="RICIN_B_LECTIN"/>
    <property type="match status" value="2"/>
</dbReference>
<reference evidence="4" key="1">
    <citation type="submission" date="2020-05" db="EMBL/GenBank/DDBJ databases">
        <title>Mycena genomes resolve the evolution of fungal bioluminescence.</title>
        <authorList>
            <person name="Tsai I.J."/>
        </authorList>
    </citation>
    <scope>NUCLEOTIDE SEQUENCE</scope>
    <source>
        <strain evidence="4">171206Taipei</strain>
    </source>
</reference>
<dbReference type="Proteomes" id="UP000636479">
    <property type="component" value="Unassembled WGS sequence"/>
</dbReference>
<organism evidence="4 5">
    <name type="scientific">Mycena indigotica</name>
    <dbReference type="NCBI Taxonomy" id="2126181"/>
    <lineage>
        <taxon>Eukaryota</taxon>
        <taxon>Fungi</taxon>
        <taxon>Dikarya</taxon>
        <taxon>Basidiomycota</taxon>
        <taxon>Agaricomycotina</taxon>
        <taxon>Agaricomycetes</taxon>
        <taxon>Agaricomycetidae</taxon>
        <taxon>Agaricales</taxon>
        <taxon>Marasmiineae</taxon>
        <taxon>Mycenaceae</taxon>
        <taxon>Mycena</taxon>
    </lineage>
</organism>
<dbReference type="OrthoDB" id="5383818at2759"/>
<gene>
    <name evidence="4" type="ORF">MIND_01083800</name>
</gene>
<feature type="signal peptide" evidence="2">
    <location>
        <begin position="1"/>
        <end position="18"/>
    </location>
</feature>
<evidence type="ECO:0000313" key="5">
    <source>
        <dbReference type="Proteomes" id="UP000636479"/>
    </source>
</evidence>
<accession>A0A8H6SAZ8</accession>
<dbReference type="GeneID" id="59349925"/>
<comment type="caution">
    <text evidence="4">The sequence shown here is derived from an EMBL/GenBank/DDBJ whole genome shotgun (WGS) entry which is preliminary data.</text>
</comment>
<dbReference type="SMART" id="SM00458">
    <property type="entry name" value="RICIN"/>
    <property type="match status" value="2"/>
</dbReference>
<evidence type="ECO:0000256" key="1">
    <source>
        <dbReference type="SAM" id="MobiDB-lite"/>
    </source>
</evidence>